<dbReference type="OrthoDB" id="194358at2759"/>
<dbReference type="PROSITE" id="PS50837">
    <property type="entry name" value="NACHT"/>
    <property type="match status" value="1"/>
</dbReference>
<reference evidence="5" key="1">
    <citation type="journal article" date="2021" name="Nat. Commun.">
        <title>Genetic determinants of endophytism in the Arabidopsis root mycobiome.</title>
        <authorList>
            <person name="Mesny F."/>
            <person name="Miyauchi S."/>
            <person name="Thiergart T."/>
            <person name="Pickel B."/>
            <person name="Atanasova L."/>
            <person name="Karlsson M."/>
            <person name="Huettel B."/>
            <person name="Barry K.W."/>
            <person name="Haridas S."/>
            <person name="Chen C."/>
            <person name="Bauer D."/>
            <person name="Andreopoulos W."/>
            <person name="Pangilinan J."/>
            <person name="LaButti K."/>
            <person name="Riley R."/>
            <person name="Lipzen A."/>
            <person name="Clum A."/>
            <person name="Drula E."/>
            <person name="Henrissat B."/>
            <person name="Kohler A."/>
            <person name="Grigoriev I.V."/>
            <person name="Martin F.M."/>
            <person name="Hacquard S."/>
        </authorList>
    </citation>
    <scope>NUCLEOTIDE SEQUENCE</scope>
    <source>
        <strain evidence="5">MPI-SDFR-AT-0073</strain>
    </source>
</reference>
<protein>
    <recommendedName>
        <fullName evidence="4">NACHT domain-containing protein</fullName>
    </recommendedName>
</protein>
<dbReference type="EMBL" id="JAGPXC010000012">
    <property type="protein sequence ID" value="KAH6645074.1"/>
    <property type="molecule type" value="Genomic_DNA"/>
</dbReference>
<dbReference type="InterPro" id="IPR035994">
    <property type="entry name" value="Nucleoside_phosphorylase_sf"/>
</dbReference>
<dbReference type="RefSeq" id="XP_045951588.1">
    <property type="nucleotide sequence ID" value="XM_046098852.1"/>
</dbReference>
<feature type="region of interest" description="Disordered" evidence="3">
    <location>
        <begin position="303"/>
        <end position="324"/>
    </location>
</feature>
<evidence type="ECO:0000259" key="4">
    <source>
        <dbReference type="PROSITE" id="PS50837"/>
    </source>
</evidence>
<dbReference type="InterPro" id="IPR002110">
    <property type="entry name" value="Ankyrin_rpt"/>
</dbReference>
<dbReference type="Gene3D" id="3.40.50.300">
    <property type="entry name" value="P-loop containing nucleotide triphosphate hydrolases"/>
    <property type="match status" value="1"/>
</dbReference>
<dbReference type="InterPro" id="IPR056884">
    <property type="entry name" value="NPHP3-like_N"/>
</dbReference>
<dbReference type="SUPFAM" id="SSF53167">
    <property type="entry name" value="Purine and uridine phosphorylases"/>
    <property type="match status" value="1"/>
</dbReference>
<evidence type="ECO:0000313" key="6">
    <source>
        <dbReference type="Proteomes" id="UP000758603"/>
    </source>
</evidence>
<sequence length="1014" mass="113046">MSKQPHAKTHEDYTVAIVCAIEFEMSAVRYMLDEEHGRLPSTQGDSNDYILGQLCGHNVVLAWLPGNQGKSAAAIVATNLDRTFPFIKWRFIAGIGGGIPSARNDIRLGDVVVSMPEGQYGGVVQYDLGKDTDAGFKLKGFLSAPPSRLRAAVGRMRSDHRFSDNKQCDGAQIVGRIPREHDAPEVHYGLIASGDRVMRSAVQRGIQTQNIGDILCFEMEAAGLMTEFPYVVIRGISHYADSHENDVWQYYAAAAAAACTKELLSYLDPEMPTEDKLLASITSRNHPYGSAVHSTFTGRGVHQTGNGSDLHLNSPVPTTAGSKSTTREQLLESLQFDQIDARQLSVKKAHAKTCRWFLKTSLYQKWENKNIPAVDNQFLWIKGKPGAGKSTLMKFLLEHIRSRIRQQKNTDVIISFFFNARGNDLEKSTIGLYRSLLFQLLDGRPELQHVLDAVRPGRQWDLDLLKSLFERAIQALENASVVCLIDALDECEEAQIRDMVDVLNGLVNEENRLQICFASRHYPHITIQTGLSVILENQSEHENDIANYLSTTLRIGQGRLAEQIRTDLQKKASGVFMWVVLVVDILNKEYDEGGKHHLKERLQQLPSDLHNLFQSILLRDSKHQAGLLLCIQWVLFAKQPLTTKQLYFAILSGFESQYLADCHSEDYSEDDARKYILDKSKGLAEATKSKNPTIQFIHESVRDFLLKGDGFSKVFPQLGTNIQGQSHEALKQCCLTYMSMQSLSDLNESTCESVNAQFPFLNYANGGLLYHANQAQVYKICQQHFLTTFPHLEWVEHFNILEPHKLRRYTSKVSLLYILAEADTPALISIQAGRQSCFEVEDERYGLPILAAAAAKSHTTTLAMLELEAQRVSGFSFEKFCTQLRPIPDNLNADSRSFSFNGKQELFHQLVEHGSETVSLFFLSANPYVVDSKNKNGKTALMIAAANGHTILMEELFRRGANVSEKNRKGRTALHSASSEGVLAAATLLIDHGADVSAPAQGGGRPLHIAAHNG</sequence>
<dbReference type="Proteomes" id="UP000758603">
    <property type="component" value="Unassembled WGS sequence"/>
</dbReference>
<dbReference type="GO" id="GO:0003824">
    <property type="term" value="F:catalytic activity"/>
    <property type="evidence" value="ECO:0007669"/>
    <property type="project" value="InterPro"/>
</dbReference>
<evidence type="ECO:0000256" key="2">
    <source>
        <dbReference type="PROSITE-ProRule" id="PRU00023"/>
    </source>
</evidence>
<dbReference type="PROSITE" id="PS50297">
    <property type="entry name" value="ANK_REP_REGION"/>
    <property type="match status" value="2"/>
</dbReference>
<feature type="compositionally biased region" description="Polar residues" evidence="3">
    <location>
        <begin position="315"/>
        <end position="324"/>
    </location>
</feature>
<dbReference type="Pfam" id="PF12796">
    <property type="entry name" value="Ank_2"/>
    <property type="match status" value="1"/>
</dbReference>
<keyword evidence="2" id="KW-0040">ANK repeat</keyword>
<evidence type="ECO:0000256" key="1">
    <source>
        <dbReference type="ARBA" id="ARBA00022737"/>
    </source>
</evidence>
<evidence type="ECO:0000313" key="5">
    <source>
        <dbReference type="EMBL" id="KAH6645074.1"/>
    </source>
</evidence>
<comment type="caution">
    <text evidence="5">The sequence shown here is derived from an EMBL/GenBank/DDBJ whole genome shotgun (WGS) entry which is preliminary data.</text>
</comment>
<feature type="repeat" description="ANK" evidence="2">
    <location>
        <begin position="969"/>
        <end position="1001"/>
    </location>
</feature>
<feature type="repeat" description="ANK" evidence="2">
    <location>
        <begin position="936"/>
        <end position="968"/>
    </location>
</feature>
<dbReference type="Pfam" id="PF24883">
    <property type="entry name" value="NPHP3_N"/>
    <property type="match status" value="1"/>
</dbReference>
<feature type="domain" description="NACHT" evidence="4">
    <location>
        <begin position="377"/>
        <end position="509"/>
    </location>
</feature>
<proteinExistence type="predicted"/>
<dbReference type="PANTHER" id="PTHR10039:SF5">
    <property type="entry name" value="NACHT DOMAIN-CONTAINING PROTEIN"/>
    <property type="match status" value="1"/>
</dbReference>
<dbReference type="SUPFAM" id="SSF48403">
    <property type="entry name" value="Ankyrin repeat"/>
    <property type="match status" value="1"/>
</dbReference>
<dbReference type="Gene3D" id="1.25.40.20">
    <property type="entry name" value="Ankyrin repeat-containing domain"/>
    <property type="match status" value="1"/>
</dbReference>
<dbReference type="PROSITE" id="PS50088">
    <property type="entry name" value="ANK_REPEAT"/>
    <property type="match status" value="2"/>
</dbReference>
<evidence type="ECO:0000256" key="3">
    <source>
        <dbReference type="SAM" id="MobiDB-lite"/>
    </source>
</evidence>
<keyword evidence="6" id="KW-1185">Reference proteome</keyword>
<name>A0A9P8RFV2_9PEZI</name>
<organism evidence="5 6">
    <name type="scientific">Truncatella angustata</name>
    <dbReference type="NCBI Taxonomy" id="152316"/>
    <lineage>
        <taxon>Eukaryota</taxon>
        <taxon>Fungi</taxon>
        <taxon>Dikarya</taxon>
        <taxon>Ascomycota</taxon>
        <taxon>Pezizomycotina</taxon>
        <taxon>Sordariomycetes</taxon>
        <taxon>Xylariomycetidae</taxon>
        <taxon>Amphisphaeriales</taxon>
        <taxon>Sporocadaceae</taxon>
        <taxon>Truncatella</taxon>
    </lineage>
</organism>
<dbReference type="InterPro" id="IPR036770">
    <property type="entry name" value="Ankyrin_rpt-contain_sf"/>
</dbReference>
<dbReference type="InterPro" id="IPR027417">
    <property type="entry name" value="P-loop_NTPase"/>
</dbReference>
<dbReference type="AlphaFoldDB" id="A0A9P8RFV2"/>
<dbReference type="GeneID" id="70127744"/>
<keyword evidence="1" id="KW-0677">Repeat</keyword>
<feature type="non-terminal residue" evidence="5">
    <location>
        <position position="1"/>
    </location>
</feature>
<gene>
    <name evidence="5" type="ORF">BKA67DRAFT_527417</name>
</gene>
<dbReference type="SMART" id="SM00248">
    <property type="entry name" value="ANK"/>
    <property type="match status" value="2"/>
</dbReference>
<dbReference type="PANTHER" id="PTHR10039">
    <property type="entry name" value="AMELOGENIN"/>
    <property type="match status" value="1"/>
</dbReference>
<dbReference type="SUPFAM" id="SSF52540">
    <property type="entry name" value="P-loop containing nucleoside triphosphate hydrolases"/>
    <property type="match status" value="1"/>
</dbReference>
<dbReference type="GO" id="GO:0009116">
    <property type="term" value="P:nucleoside metabolic process"/>
    <property type="evidence" value="ECO:0007669"/>
    <property type="project" value="InterPro"/>
</dbReference>
<accession>A0A9P8RFV2</accession>
<dbReference type="Gene3D" id="3.40.50.1580">
    <property type="entry name" value="Nucleoside phosphorylase domain"/>
    <property type="match status" value="1"/>
</dbReference>
<dbReference type="InterPro" id="IPR007111">
    <property type="entry name" value="NACHT_NTPase"/>
</dbReference>